<reference evidence="1" key="1">
    <citation type="submission" date="2022-11" db="EMBL/GenBank/DDBJ databases">
        <authorList>
            <person name="Hyden B.L."/>
            <person name="Feng K."/>
            <person name="Yates T."/>
            <person name="Jawdy S."/>
            <person name="Smart L.B."/>
            <person name="Muchero W."/>
        </authorList>
    </citation>
    <scope>NUCLEOTIDE SEQUENCE</scope>
    <source>
        <tissue evidence="1">Shoot tip</tissue>
    </source>
</reference>
<evidence type="ECO:0000313" key="1">
    <source>
        <dbReference type="EMBL" id="KAJ6756395.1"/>
    </source>
</evidence>
<comment type="caution">
    <text evidence="1">The sequence shown here is derived from an EMBL/GenBank/DDBJ whole genome shotgun (WGS) entry which is preliminary data.</text>
</comment>
<protein>
    <submittedName>
        <fullName evidence="1">Uncharacterized protein</fullName>
    </submittedName>
</protein>
<name>A0A9Q0VWQ1_SALPP</name>
<proteinExistence type="predicted"/>
<reference evidence="1" key="2">
    <citation type="journal article" date="2023" name="Int. J. Mol. Sci.">
        <title>De Novo Assembly and Annotation of 11 Diverse Shrub Willow (Salix) Genomes Reveals Novel Gene Organization in Sex-Linked Regions.</title>
        <authorList>
            <person name="Hyden B."/>
            <person name="Feng K."/>
            <person name="Yates T.B."/>
            <person name="Jawdy S."/>
            <person name="Cereghino C."/>
            <person name="Smart L.B."/>
            <person name="Muchero W."/>
        </authorList>
    </citation>
    <scope>NUCLEOTIDE SEQUENCE</scope>
    <source>
        <tissue evidence="1">Shoot tip</tissue>
    </source>
</reference>
<keyword evidence="2" id="KW-1185">Reference proteome</keyword>
<sequence>MVQLDQPIKPDGFRQHRHVILSLPREGSSRCSVKPASRCTLHSRSHDTHVFTRKPWLDSWLETGEPESSKSEPGHLG</sequence>
<evidence type="ECO:0000313" key="2">
    <source>
        <dbReference type="Proteomes" id="UP001151532"/>
    </source>
</evidence>
<accession>A0A9Q0VWQ1</accession>
<dbReference type="AntiFam" id="ANF00039">
    <property type="entry name" value="Antisense to SRP RNA"/>
</dbReference>
<dbReference type="EMBL" id="JAPFFK010000007">
    <property type="protein sequence ID" value="KAJ6756395.1"/>
    <property type="molecule type" value="Genomic_DNA"/>
</dbReference>
<gene>
    <name evidence="1" type="ORF">OIU79_028734</name>
</gene>
<organism evidence="1 2">
    <name type="scientific">Salix purpurea</name>
    <name type="common">Purple osier willow</name>
    <dbReference type="NCBI Taxonomy" id="77065"/>
    <lineage>
        <taxon>Eukaryota</taxon>
        <taxon>Viridiplantae</taxon>
        <taxon>Streptophyta</taxon>
        <taxon>Embryophyta</taxon>
        <taxon>Tracheophyta</taxon>
        <taxon>Spermatophyta</taxon>
        <taxon>Magnoliopsida</taxon>
        <taxon>eudicotyledons</taxon>
        <taxon>Gunneridae</taxon>
        <taxon>Pentapetalae</taxon>
        <taxon>rosids</taxon>
        <taxon>fabids</taxon>
        <taxon>Malpighiales</taxon>
        <taxon>Salicaceae</taxon>
        <taxon>Saliceae</taxon>
        <taxon>Salix</taxon>
    </lineage>
</organism>
<dbReference type="AlphaFoldDB" id="A0A9Q0VWQ1"/>
<dbReference type="Proteomes" id="UP001151532">
    <property type="component" value="Chromosome 16"/>
</dbReference>
<dbReference type="OrthoDB" id="993217at2759"/>